<dbReference type="GO" id="GO:0003735">
    <property type="term" value="F:structural constituent of ribosome"/>
    <property type="evidence" value="ECO:0007669"/>
    <property type="project" value="InterPro"/>
</dbReference>
<comment type="caution">
    <text evidence="1">The sequence shown here is derived from an EMBL/GenBank/DDBJ whole genome shotgun (WGS) entry which is preliminary data.</text>
</comment>
<proteinExistence type="predicted"/>
<dbReference type="InterPro" id="IPR036853">
    <property type="entry name" value="Ribosomal_uL14_sf"/>
</dbReference>
<evidence type="ECO:0000313" key="2">
    <source>
        <dbReference type="Proteomes" id="UP000593573"/>
    </source>
</evidence>
<keyword evidence="2" id="KW-1185">Reference proteome</keyword>
<evidence type="ECO:0008006" key="3">
    <source>
        <dbReference type="Google" id="ProtNLM"/>
    </source>
</evidence>
<dbReference type="SUPFAM" id="SSF50193">
    <property type="entry name" value="Ribosomal protein L14"/>
    <property type="match status" value="1"/>
</dbReference>
<gene>
    <name evidence="1" type="ORF">Goklo_022584</name>
</gene>
<organism evidence="1 2">
    <name type="scientific">Gossypium klotzschianum</name>
    <dbReference type="NCBI Taxonomy" id="34286"/>
    <lineage>
        <taxon>Eukaryota</taxon>
        <taxon>Viridiplantae</taxon>
        <taxon>Streptophyta</taxon>
        <taxon>Embryophyta</taxon>
        <taxon>Tracheophyta</taxon>
        <taxon>Spermatophyta</taxon>
        <taxon>Magnoliopsida</taxon>
        <taxon>eudicotyledons</taxon>
        <taxon>Gunneridae</taxon>
        <taxon>Pentapetalae</taxon>
        <taxon>rosids</taxon>
        <taxon>malvids</taxon>
        <taxon>Malvales</taxon>
        <taxon>Malvaceae</taxon>
        <taxon>Malvoideae</taxon>
        <taxon>Gossypium</taxon>
    </lineage>
</organism>
<sequence>MCIRVIGASNRRYAHIGEVIVMIKEAVPNTL</sequence>
<dbReference type="GO" id="GO:0006412">
    <property type="term" value="P:translation"/>
    <property type="evidence" value="ECO:0007669"/>
    <property type="project" value="InterPro"/>
</dbReference>
<dbReference type="EMBL" id="JABFAB010000001">
    <property type="protein sequence ID" value="MBA0639552.1"/>
    <property type="molecule type" value="Genomic_DNA"/>
</dbReference>
<dbReference type="Proteomes" id="UP000593573">
    <property type="component" value="Unassembled WGS sequence"/>
</dbReference>
<protein>
    <recommendedName>
        <fullName evidence="3">Ribosomal protein L14</fullName>
    </recommendedName>
</protein>
<accession>A0A7J8TMX6</accession>
<reference evidence="1 2" key="1">
    <citation type="journal article" date="2019" name="Genome Biol. Evol.">
        <title>Insights into the evolution of the New World diploid cottons (Gossypium, subgenus Houzingenia) based on genome sequencing.</title>
        <authorList>
            <person name="Grover C.E."/>
            <person name="Arick M.A. 2nd"/>
            <person name="Thrash A."/>
            <person name="Conover J.L."/>
            <person name="Sanders W.S."/>
            <person name="Peterson D.G."/>
            <person name="Frelichowski J.E."/>
            <person name="Scheffler J.A."/>
            <person name="Scheffler B.E."/>
            <person name="Wendel J.F."/>
        </authorList>
    </citation>
    <scope>NUCLEOTIDE SEQUENCE [LARGE SCALE GENOMIC DNA]</scope>
    <source>
        <strain evidence="1">57</strain>
        <tissue evidence="1">Leaf</tissue>
    </source>
</reference>
<name>A0A7J8TMX6_9ROSI</name>
<dbReference type="OrthoDB" id="1624649at2759"/>
<dbReference type="AlphaFoldDB" id="A0A7J8TMX6"/>
<evidence type="ECO:0000313" key="1">
    <source>
        <dbReference type="EMBL" id="MBA0639552.1"/>
    </source>
</evidence>
<dbReference type="GO" id="GO:0005840">
    <property type="term" value="C:ribosome"/>
    <property type="evidence" value="ECO:0007669"/>
    <property type="project" value="InterPro"/>
</dbReference>